<dbReference type="AlphaFoldDB" id="A0A7J0FEE3"/>
<dbReference type="EMBL" id="BJWL01000011">
    <property type="protein sequence ID" value="GFY97061.1"/>
    <property type="molecule type" value="Genomic_DNA"/>
</dbReference>
<reference evidence="2 3" key="1">
    <citation type="submission" date="2019-07" db="EMBL/GenBank/DDBJ databases">
        <title>De Novo Assembly of kiwifruit Actinidia rufa.</title>
        <authorList>
            <person name="Sugita-Konishi S."/>
            <person name="Sato K."/>
            <person name="Mori E."/>
            <person name="Abe Y."/>
            <person name="Kisaki G."/>
            <person name="Hamano K."/>
            <person name="Suezawa K."/>
            <person name="Otani M."/>
            <person name="Fukuda T."/>
            <person name="Manabe T."/>
            <person name="Gomi K."/>
            <person name="Tabuchi M."/>
            <person name="Akimitsu K."/>
            <person name="Kataoka I."/>
        </authorList>
    </citation>
    <scope>NUCLEOTIDE SEQUENCE [LARGE SCALE GENOMIC DNA]</scope>
    <source>
        <strain evidence="3">cv. Fuchu</strain>
    </source>
</reference>
<gene>
    <name evidence="2" type="ORF">Acr_11g0013670</name>
</gene>
<keyword evidence="3" id="KW-1185">Reference proteome</keyword>
<dbReference type="Proteomes" id="UP000585474">
    <property type="component" value="Unassembled WGS sequence"/>
</dbReference>
<feature type="compositionally biased region" description="Pro residues" evidence="1">
    <location>
        <begin position="22"/>
        <end position="31"/>
    </location>
</feature>
<organism evidence="2 3">
    <name type="scientific">Actinidia rufa</name>
    <dbReference type="NCBI Taxonomy" id="165716"/>
    <lineage>
        <taxon>Eukaryota</taxon>
        <taxon>Viridiplantae</taxon>
        <taxon>Streptophyta</taxon>
        <taxon>Embryophyta</taxon>
        <taxon>Tracheophyta</taxon>
        <taxon>Spermatophyta</taxon>
        <taxon>Magnoliopsida</taxon>
        <taxon>eudicotyledons</taxon>
        <taxon>Gunneridae</taxon>
        <taxon>Pentapetalae</taxon>
        <taxon>asterids</taxon>
        <taxon>Ericales</taxon>
        <taxon>Actinidiaceae</taxon>
        <taxon>Actinidia</taxon>
    </lineage>
</organism>
<evidence type="ECO:0000313" key="3">
    <source>
        <dbReference type="Proteomes" id="UP000585474"/>
    </source>
</evidence>
<evidence type="ECO:0000256" key="1">
    <source>
        <dbReference type="SAM" id="MobiDB-lite"/>
    </source>
</evidence>
<feature type="region of interest" description="Disordered" evidence="1">
    <location>
        <begin position="74"/>
        <end position="117"/>
    </location>
</feature>
<feature type="compositionally biased region" description="Low complexity" evidence="1">
    <location>
        <begin position="32"/>
        <end position="44"/>
    </location>
</feature>
<evidence type="ECO:0000313" key="2">
    <source>
        <dbReference type="EMBL" id="GFY97061.1"/>
    </source>
</evidence>
<feature type="region of interest" description="Disordered" evidence="1">
    <location>
        <begin position="1"/>
        <end position="44"/>
    </location>
</feature>
<proteinExistence type="predicted"/>
<name>A0A7J0FEE3_9ERIC</name>
<protein>
    <submittedName>
        <fullName evidence="2">Uncharacterized protein</fullName>
    </submittedName>
</protein>
<comment type="caution">
    <text evidence="2">The sequence shown here is derived from an EMBL/GenBank/DDBJ whole genome shotgun (WGS) entry which is preliminary data.</text>
</comment>
<sequence>MLISRSNYHHRLPTTNTTTAPPYNPPPPTTSPPLTSSLSPSVAPDASPHCLLLLKLNLLEAKFAFGNGTVVVGGGSEEEIDGVGVSGRGGEEAVGATRGGREDAGDENIVGDGGLDGGSAIVLVGGASGGS</sequence>
<accession>A0A7J0FEE3</accession>